<feature type="transmembrane region" description="Helical" evidence="6">
    <location>
        <begin position="356"/>
        <end position="379"/>
    </location>
</feature>
<feature type="transmembrane region" description="Helical" evidence="6">
    <location>
        <begin position="385"/>
        <end position="404"/>
    </location>
</feature>
<dbReference type="InterPro" id="IPR050833">
    <property type="entry name" value="Poly_Biosynth_Transport"/>
</dbReference>
<keyword evidence="5 6" id="KW-0472">Membrane</keyword>
<feature type="transmembrane region" description="Helical" evidence="6">
    <location>
        <begin position="79"/>
        <end position="107"/>
    </location>
</feature>
<dbReference type="GeneID" id="56509155"/>
<feature type="transmembrane region" description="Helical" evidence="6">
    <location>
        <begin position="288"/>
        <end position="310"/>
    </location>
</feature>
<evidence type="ECO:0000256" key="3">
    <source>
        <dbReference type="ARBA" id="ARBA00022692"/>
    </source>
</evidence>
<keyword evidence="3 6" id="KW-0812">Transmembrane</keyword>
<feature type="transmembrane region" description="Helical" evidence="6">
    <location>
        <begin position="39"/>
        <end position="58"/>
    </location>
</feature>
<evidence type="ECO:0000256" key="1">
    <source>
        <dbReference type="ARBA" id="ARBA00004651"/>
    </source>
</evidence>
<evidence type="ECO:0000256" key="5">
    <source>
        <dbReference type="ARBA" id="ARBA00023136"/>
    </source>
</evidence>
<organism evidence="7 8">
    <name type="scientific">Campylobacter hyointestinalis subsp. lawsonii</name>
    <dbReference type="NCBI Taxonomy" id="91353"/>
    <lineage>
        <taxon>Bacteria</taxon>
        <taxon>Pseudomonadati</taxon>
        <taxon>Campylobacterota</taxon>
        <taxon>Epsilonproteobacteria</taxon>
        <taxon>Campylobacterales</taxon>
        <taxon>Campylobacteraceae</taxon>
        <taxon>Campylobacter</taxon>
    </lineage>
</organism>
<dbReference type="AlphaFoldDB" id="A0AAV6EIB7"/>
<keyword evidence="4 6" id="KW-1133">Transmembrane helix</keyword>
<feature type="transmembrane region" description="Helical" evidence="6">
    <location>
        <begin position="119"/>
        <end position="137"/>
    </location>
</feature>
<reference evidence="7 8" key="1">
    <citation type="submission" date="2019-09" db="EMBL/GenBank/DDBJ databases">
        <title>Draft genome sequences of 48 bacterial type strains from the CCUG.</title>
        <authorList>
            <person name="Tunovic T."/>
            <person name="Pineiro-Iglesias B."/>
            <person name="Unosson C."/>
            <person name="Inganas E."/>
            <person name="Ohlen M."/>
            <person name="Cardew S."/>
            <person name="Jensie-Markopoulos S."/>
            <person name="Salva-Serra F."/>
            <person name="Jaen-Luchoro D."/>
            <person name="Karlsson R."/>
            <person name="Svensson-Stadler L."/>
            <person name="Chun J."/>
            <person name="Moore E."/>
        </authorList>
    </citation>
    <scope>NUCLEOTIDE SEQUENCE [LARGE SCALE GENOMIC DNA]</scope>
    <source>
        <strain evidence="7 8">CCUG 34538</strain>
    </source>
</reference>
<dbReference type="PANTHER" id="PTHR30250">
    <property type="entry name" value="PST FAMILY PREDICTED COLANIC ACID TRANSPORTER"/>
    <property type="match status" value="1"/>
</dbReference>
<dbReference type="PANTHER" id="PTHR30250:SF11">
    <property type="entry name" value="O-ANTIGEN TRANSPORTER-RELATED"/>
    <property type="match status" value="1"/>
</dbReference>
<evidence type="ECO:0000313" key="7">
    <source>
        <dbReference type="EMBL" id="KAB0613634.1"/>
    </source>
</evidence>
<gene>
    <name evidence="7" type="ORF">F7P66_02865</name>
</gene>
<feature type="transmembrane region" description="Helical" evidence="6">
    <location>
        <begin position="253"/>
        <end position="276"/>
    </location>
</feature>
<comment type="subcellular location">
    <subcellularLocation>
        <location evidence="1">Cell membrane</location>
        <topology evidence="1">Multi-pass membrane protein</topology>
    </subcellularLocation>
</comment>
<sequence length="475" mass="53856">MIKEFFKNSLIYIVGTIVTRGIGILLVPIYTRYLSPSDYGIIDLFTIVASIINITIALEISQAIARYYQDAKGDLQKALYTSTAFWFTFVVYGAYCIVSLIFSDIFTTLLLDDSKYKDIFILATFSIATNGIFYFTQNQLKWQIQPKDSIYASLLNIVIVVVVAVLLLTNSQLKIESIFIAQILGNVIASLLAIYYAINSYKFLFDYKKLKEMISFSTPLVLSGVAIFIAMYIDRIAIKDLLGFNDLGIYGVAYRFSSVAGLVMIGFQNSITPLIFKNYNNNNTPREISTIFDIFSIFALLTICGSIIFSKEILILFTTPNFYNASQLIGLLVMISFFSNMYIFAPGITIAKKTKYVIYITITIALLNIFLNYTLIPIFGLVGSAYATLIGSIVGFFMYCFISYRFYPIPYSTKRLLISFAIVLTSSYFIENILNKIDIYSIIAKLFYFICLSLILVFLLYSKTNLKYNIFAKRS</sequence>
<dbReference type="GO" id="GO:0005886">
    <property type="term" value="C:plasma membrane"/>
    <property type="evidence" value="ECO:0007669"/>
    <property type="project" value="UniProtKB-SubCell"/>
</dbReference>
<feature type="transmembrane region" description="Helical" evidence="6">
    <location>
        <begin position="12"/>
        <end position="33"/>
    </location>
</feature>
<dbReference type="EMBL" id="VZON01000002">
    <property type="protein sequence ID" value="KAB0613634.1"/>
    <property type="molecule type" value="Genomic_DNA"/>
</dbReference>
<dbReference type="InterPro" id="IPR002797">
    <property type="entry name" value="Polysacc_synth"/>
</dbReference>
<evidence type="ECO:0000256" key="2">
    <source>
        <dbReference type="ARBA" id="ARBA00022475"/>
    </source>
</evidence>
<dbReference type="Pfam" id="PF01943">
    <property type="entry name" value="Polysacc_synt"/>
    <property type="match status" value="1"/>
</dbReference>
<feature type="transmembrane region" description="Helical" evidence="6">
    <location>
        <begin position="149"/>
        <end position="167"/>
    </location>
</feature>
<dbReference type="Proteomes" id="UP000423641">
    <property type="component" value="Unassembled WGS sequence"/>
</dbReference>
<protein>
    <submittedName>
        <fullName evidence="7">Oligosaccharide flippase family protein</fullName>
    </submittedName>
</protein>
<accession>A0AAV6EIB7</accession>
<keyword evidence="2" id="KW-1003">Cell membrane</keyword>
<feature type="transmembrane region" description="Helical" evidence="6">
    <location>
        <begin position="416"/>
        <end position="434"/>
    </location>
</feature>
<feature type="transmembrane region" description="Helical" evidence="6">
    <location>
        <begin position="210"/>
        <end position="233"/>
    </location>
</feature>
<comment type="caution">
    <text evidence="7">The sequence shown here is derived from an EMBL/GenBank/DDBJ whole genome shotgun (WGS) entry which is preliminary data.</text>
</comment>
<evidence type="ECO:0000256" key="4">
    <source>
        <dbReference type="ARBA" id="ARBA00022989"/>
    </source>
</evidence>
<feature type="transmembrane region" description="Helical" evidence="6">
    <location>
        <begin position="179"/>
        <end position="198"/>
    </location>
</feature>
<evidence type="ECO:0000256" key="6">
    <source>
        <dbReference type="SAM" id="Phobius"/>
    </source>
</evidence>
<feature type="transmembrane region" description="Helical" evidence="6">
    <location>
        <begin position="322"/>
        <end position="344"/>
    </location>
</feature>
<evidence type="ECO:0000313" key="8">
    <source>
        <dbReference type="Proteomes" id="UP000423641"/>
    </source>
</evidence>
<proteinExistence type="predicted"/>
<dbReference type="RefSeq" id="WP_112000281.1">
    <property type="nucleotide sequence ID" value="NZ_CP053828.1"/>
</dbReference>
<name>A0AAV6EIB7_CAMHY</name>
<feature type="transmembrane region" description="Helical" evidence="6">
    <location>
        <begin position="440"/>
        <end position="461"/>
    </location>
</feature>